<dbReference type="Proteomes" id="UP000245429">
    <property type="component" value="Chromosome"/>
</dbReference>
<name>A0A2U8QRB9_9FLAO</name>
<proteinExistence type="predicted"/>
<dbReference type="PANTHER" id="PTHR10605">
    <property type="entry name" value="HEPARAN SULFATE SULFOTRANSFERASE"/>
    <property type="match status" value="1"/>
</dbReference>
<accession>A0A2U8QRB9</accession>
<dbReference type="RefSeq" id="WP_109568102.1">
    <property type="nucleotide sequence ID" value="NZ_CP029463.1"/>
</dbReference>
<dbReference type="SUPFAM" id="SSF52540">
    <property type="entry name" value="P-loop containing nucleoside triphosphate hydrolases"/>
    <property type="match status" value="1"/>
</dbReference>
<dbReference type="InterPro" id="IPR037359">
    <property type="entry name" value="NST/OST"/>
</dbReference>
<dbReference type="EMBL" id="CP029463">
    <property type="protein sequence ID" value="AWM12693.1"/>
    <property type="molecule type" value="Genomic_DNA"/>
</dbReference>
<reference evidence="4 5" key="1">
    <citation type="submission" date="2018-05" db="EMBL/GenBank/DDBJ databases">
        <title>Flavobacterium sp. MEBiC07310.</title>
        <authorList>
            <person name="Baek K."/>
        </authorList>
    </citation>
    <scope>NUCLEOTIDE SEQUENCE [LARGE SCALE GENOMIC DNA]</scope>
    <source>
        <strain evidence="4 5">MEBiC07310</strain>
    </source>
</reference>
<dbReference type="OrthoDB" id="981508at2"/>
<dbReference type="InterPro" id="IPR000863">
    <property type="entry name" value="Sulfotransferase_dom"/>
</dbReference>
<keyword evidence="5" id="KW-1185">Reference proteome</keyword>
<feature type="domain" description="Sulfotransferase" evidence="3">
    <location>
        <begin position="24"/>
        <end position="230"/>
    </location>
</feature>
<sequence length="272" mass="33402">MFIFGFLFSFRQMFFKKRESRPLDFLVIGAQKCGTTALYSYLKEHEEIGMSFKKEMHFFDDETLFSADKEIDYKAYESSIQVKTGKEKIYGEITPIYLYWQNSCERIWRYNKNIKLIAILRNPIERAFSHWNMSRERGIEKHTFYEAILLEEQRQKESLPYQNRVFSYVDRGFYSEQIRRYRRFFDDDHILFIKYEDFKADQKEKLNSIFEFLNVDPSRYDYAHKIIHKREYESKITEKERQLLLDTFYYDIKEVERMLGWDCSDWLKKENG</sequence>
<dbReference type="KEGG" id="fse:DI487_01610"/>
<dbReference type="Gene3D" id="3.40.50.300">
    <property type="entry name" value="P-loop containing nucleotide triphosphate hydrolases"/>
    <property type="match status" value="1"/>
</dbReference>
<dbReference type="GO" id="GO:0008146">
    <property type="term" value="F:sulfotransferase activity"/>
    <property type="evidence" value="ECO:0007669"/>
    <property type="project" value="InterPro"/>
</dbReference>
<evidence type="ECO:0000313" key="5">
    <source>
        <dbReference type="Proteomes" id="UP000245429"/>
    </source>
</evidence>
<evidence type="ECO:0000259" key="3">
    <source>
        <dbReference type="Pfam" id="PF00685"/>
    </source>
</evidence>
<evidence type="ECO:0000256" key="1">
    <source>
        <dbReference type="ARBA" id="ARBA00022679"/>
    </source>
</evidence>
<keyword evidence="2" id="KW-0325">Glycoprotein</keyword>
<dbReference type="PANTHER" id="PTHR10605:SF56">
    <property type="entry name" value="BIFUNCTIONAL HEPARAN SULFATE N-DEACETYLASE_N-SULFOTRANSFERASE"/>
    <property type="match status" value="1"/>
</dbReference>
<dbReference type="Pfam" id="PF00685">
    <property type="entry name" value="Sulfotransfer_1"/>
    <property type="match status" value="1"/>
</dbReference>
<keyword evidence="1 4" id="KW-0808">Transferase</keyword>
<gene>
    <name evidence="4" type="ORF">DI487_01610</name>
</gene>
<dbReference type="InterPro" id="IPR027417">
    <property type="entry name" value="P-loop_NTPase"/>
</dbReference>
<evidence type="ECO:0000256" key="2">
    <source>
        <dbReference type="ARBA" id="ARBA00023180"/>
    </source>
</evidence>
<dbReference type="AlphaFoldDB" id="A0A2U8QRB9"/>
<evidence type="ECO:0000313" key="4">
    <source>
        <dbReference type="EMBL" id="AWM12693.1"/>
    </source>
</evidence>
<organism evidence="4 5">
    <name type="scientific">Flavobacterium sediminis</name>
    <dbReference type="NCBI Taxonomy" id="2201181"/>
    <lineage>
        <taxon>Bacteria</taxon>
        <taxon>Pseudomonadati</taxon>
        <taxon>Bacteroidota</taxon>
        <taxon>Flavobacteriia</taxon>
        <taxon>Flavobacteriales</taxon>
        <taxon>Flavobacteriaceae</taxon>
        <taxon>Flavobacterium</taxon>
    </lineage>
</organism>
<protein>
    <submittedName>
        <fullName evidence="4">Sulfotransferase</fullName>
    </submittedName>
</protein>